<feature type="compositionally biased region" description="Acidic residues" evidence="1">
    <location>
        <begin position="294"/>
        <end position="308"/>
    </location>
</feature>
<feature type="transmembrane region" description="Helical" evidence="2">
    <location>
        <begin position="31"/>
        <end position="51"/>
    </location>
</feature>
<keyword evidence="2" id="KW-1133">Transmembrane helix</keyword>
<dbReference type="RefSeq" id="WP_145060249.1">
    <property type="nucleotide sequence ID" value="NZ_CP036263.1"/>
</dbReference>
<protein>
    <recommendedName>
        <fullName evidence="5">Tetratricopeptide repeat-like domain-containing protein</fullName>
    </recommendedName>
</protein>
<keyword evidence="2" id="KW-0812">Transmembrane</keyword>
<feature type="compositionally biased region" description="Basic and acidic residues" evidence="1">
    <location>
        <begin position="255"/>
        <end position="282"/>
    </location>
</feature>
<sequence>MKTEHRHELETNDLAKRMAVWIEAVKPYSKWILASLGLLLGMYLATSYWGAQRAQEERDFWEAYQPAVFEGTTSLDYDAVRLVAESEDFSVNGQEWAYLTWADRQLFLASRAYLMNRDVALEEVNSILGIYEQLSTSASSADARNRAQFGLARCLELQNKPDQAADAYSKVRGAFQAVAQKRLQALDSKDRQAAIEWLATAELPSANSLGGGMPGVRPGFAADLPQADPAEEDRVSSGSIEELLGKIEGDEEGDVKDRYEEDPKEEAAVGTEAEKTKAEKTEPVATEEVPSNEGSDEVETETEEEDEPAAATEEK</sequence>
<evidence type="ECO:0000256" key="1">
    <source>
        <dbReference type="SAM" id="MobiDB-lite"/>
    </source>
</evidence>
<reference evidence="3 4" key="1">
    <citation type="submission" date="2019-02" db="EMBL/GenBank/DDBJ databases">
        <title>Deep-cultivation of Planctomycetes and their phenomic and genomic characterization uncovers novel biology.</title>
        <authorList>
            <person name="Wiegand S."/>
            <person name="Jogler M."/>
            <person name="Boedeker C."/>
            <person name="Pinto D."/>
            <person name="Vollmers J."/>
            <person name="Rivas-Marin E."/>
            <person name="Kohn T."/>
            <person name="Peeters S.H."/>
            <person name="Heuer A."/>
            <person name="Rast P."/>
            <person name="Oberbeckmann S."/>
            <person name="Bunk B."/>
            <person name="Jeske O."/>
            <person name="Meyerdierks A."/>
            <person name="Storesund J.E."/>
            <person name="Kallscheuer N."/>
            <person name="Luecker S."/>
            <person name="Lage O.M."/>
            <person name="Pohl T."/>
            <person name="Merkel B.J."/>
            <person name="Hornburger P."/>
            <person name="Mueller R.-W."/>
            <person name="Bruemmer F."/>
            <person name="Labrenz M."/>
            <person name="Spormann A.M."/>
            <person name="Op den Camp H."/>
            <person name="Overmann J."/>
            <person name="Amann R."/>
            <person name="Jetten M.S.M."/>
            <person name="Mascher T."/>
            <person name="Medema M.H."/>
            <person name="Devos D.P."/>
            <person name="Kaster A.-K."/>
            <person name="Ovreas L."/>
            <person name="Rohde M."/>
            <person name="Galperin M.Y."/>
            <person name="Jogler C."/>
        </authorList>
    </citation>
    <scope>NUCLEOTIDE SEQUENCE [LARGE SCALE GENOMIC DNA]</scope>
    <source>
        <strain evidence="3 4">HG15A2</strain>
    </source>
</reference>
<evidence type="ECO:0008006" key="5">
    <source>
        <dbReference type="Google" id="ProtNLM"/>
    </source>
</evidence>
<proteinExistence type="predicted"/>
<evidence type="ECO:0000256" key="2">
    <source>
        <dbReference type="SAM" id="Phobius"/>
    </source>
</evidence>
<keyword evidence="2" id="KW-0472">Membrane</keyword>
<gene>
    <name evidence="3" type="ORF">HG15A2_22460</name>
</gene>
<name>A0A517MVR2_9BACT</name>
<organism evidence="3 4">
    <name type="scientific">Adhaeretor mobilis</name>
    <dbReference type="NCBI Taxonomy" id="1930276"/>
    <lineage>
        <taxon>Bacteria</taxon>
        <taxon>Pseudomonadati</taxon>
        <taxon>Planctomycetota</taxon>
        <taxon>Planctomycetia</taxon>
        <taxon>Pirellulales</taxon>
        <taxon>Lacipirellulaceae</taxon>
        <taxon>Adhaeretor</taxon>
    </lineage>
</organism>
<dbReference type="Proteomes" id="UP000319852">
    <property type="component" value="Chromosome"/>
</dbReference>
<dbReference type="EMBL" id="CP036263">
    <property type="protein sequence ID" value="QDS98958.1"/>
    <property type="molecule type" value="Genomic_DNA"/>
</dbReference>
<dbReference type="OrthoDB" id="265362at2"/>
<keyword evidence="4" id="KW-1185">Reference proteome</keyword>
<feature type="region of interest" description="Disordered" evidence="1">
    <location>
        <begin position="206"/>
        <end position="315"/>
    </location>
</feature>
<dbReference type="KEGG" id="amob:HG15A2_22460"/>
<evidence type="ECO:0000313" key="4">
    <source>
        <dbReference type="Proteomes" id="UP000319852"/>
    </source>
</evidence>
<accession>A0A517MVR2</accession>
<dbReference type="AlphaFoldDB" id="A0A517MVR2"/>
<evidence type="ECO:0000313" key="3">
    <source>
        <dbReference type="EMBL" id="QDS98958.1"/>
    </source>
</evidence>